<keyword evidence="5 6" id="KW-0472">Membrane</keyword>
<dbReference type="GO" id="GO:0016020">
    <property type="term" value="C:membrane"/>
    <property type="evidence" value="ECO:0007669"/>
    <property type="project" value="UniProtKB-SubCell"/>
</dbReference>
<evidence type="ECO:0000256" key="1">
    <source>
        <dbReference type="ARBA" id="ARBA00004141"/>
    </source>
</evidence>
<keyword evidence="3 6" id="KW-0812">Transmembrane</keyword>
<name>A0A087T7L2_STEMI</name>
<dbReference type="OrthoDB" id="423807at2759"/>
<evidence type="ECO:0000256" key="5">
    <source>
        <dbReference type="ARBA" id="ARBA00023136"/>
    </source>
</evidence>
<evidence type="ECO:0000313" key="8">
    <source>
        <dbReference type="EMBL" id="KFM61101.1"/>
    </source>
</evidence>
<dbReference type="PANTHER" id="PTHR31102">
    <property type="match status" value="1"/>
</dbReference>
<evidence type="ECO:0000259" key="7">
    <source>
        <dbReference type="Pfam" id="PF00999"/>
    </source>
</evidence>
<feature type="domain" description="Cation/H+ exchanger transmembrane" evidence="7">
    <location>
        <begin position="84"/>
        <end position="460"/>
    </location>
</feature>
<feature type="transmembrane region" description="Helical" evidence="6">
    <location>
        <begin position="378"/>
        <end position="397"/>
    </location>
</feature>
<feature type="transmembrane region" description="Helical" evidence="6">
    <location>
        <begin position="315"/>
        <end position="334"/>
    </location>
</feature>
<feature type="transmembrane region" description="Helical" evidence="6">
    <location>
        <begin position="187"/>
        <end position="208"/>
    </location>
</feature>
<dbReference type="InterPro" id="IPR038770">
    <property type="entry name" value="Na+/solute_symporter_sf"/>
</dbReference>
<feature type="transmembrane region" description="Helical" evidence="6">
    <location>
        <begin position="100"/>
        <end position="118"/>
    </location>
</feature>
<protein>
    <submittedName>
        <fullName evidence="8">Mitochondrial sodium/hydrogen exchanger 9B2</fullName>
    </submittedName>
</protein>
<evidence type="ECO:0000313" key="9">
    <source>
        <dbReference type="Proteomes" id="UP000054359"/>
    </source>
</evidence>
<feature type="transmembrane region" description="Helical" evidence="6">
    <location>
        <begin position="293"/>
        <end position="309"/>
    </location>
</feature>
<dbReference type="PANTHER" id="PTHR31102:SF1">
    <property type="entry name" value="CATION_H+ EXCHANGER DOMAIN-CONTAINING PROTEIN"/>
    <property type="match status" value="1"/>
</dbReference>
<dbReference type="OMA" id="RNWSVSC"/>
<proteinExistence type="inferred from homology"/>
<evidence type="ECO:0000256" key="3">
    <source>
        <dbReference type="ARBA" id="ARBA00022692"/>
    </source>
</evidence>
<sequence>MELQTENVDEHLNNCTEEKNCTVDRSASKCIIWRQLLKPSKRKIFIILAQVLVFLFLFATLFGILRQDALPGSEIFALLLLLIFAHIGGKIIGFVKLPPLLGMLIVGFLFRNVTFIPYYKDISIKWASVLRGSALVVILLKAGLGLDAVKLRKLKLVVFQLSFTPCLVETAITGISSHYLLQLPWPWAIMLGFIISAVSPAVVVPSLLTLQEKKLGTNKGIPTLVIAAASMDDIIAITGFTVMLSISVSKDEWIWSFVKGPLEPIVGLLYGILVGVSFWYVPNSESSKQLQTYYHFLMLCFGGLSAMFLSKAFEFAGTGPLACLTLAFVASIGWKKDPEQFNTLERSTGVLWKLIQPFLFSLIGAEVTISNLQSNLGYGVLALCIGLLFRIVTAALVTFGGDLNIKEKFFVAFAWLPKATVQAAIGPQALDYVLINNKGPEMEEMAKKILTVAVLSIILTAPIGAALISILGPILLTKEKEVTENLLIEENNATKL</sequence>
<organism evidence="8 9">
    <name type="scientific">Stegodyphus mimosarum</name>
    <name type="common">African social velvet spider</name>
    <dbReference type="NCBI Taxonomy" id="407821"/>
    <lineage>
        <taxon>Eukaryota</taxon>
        <taxon>Metazoa</taxon>
        <taxon>Ecdysozoa</taxon>
        <taxon>Arthropoda</taxon>
        <taxon>Chelicerata</taxon>
        <taxon>Arachnida</taxon>
        <taxon>Araneae</taxon>
        <taxon>Araneomorphae</taxon>
        <taxon>Entelegynae</taxon>
        <taxon>Eresoidea</taxon>
        <taxon>Eresidae</taxon>
        <taxon>Stegodyphus</taxon>
    </lineage>
</organism>
<feature type="transmembrane region" description="Helical" evidence="6">
    <location>
        <begin position="449"/>
        <end position="476"/>
    </location>
</feature>
<keyword evidence="9" id="KW-1185">Reference proteome</keyword>
<dbReference type="EMBL" id="KK113815">
    <property type="protein sequence ID" value="KFM61101.1"/>
    <property type="molecule type" value="Genomic_DNA"/>
</dbReference>
<evidence type="ECO:0000256" key="6">
    <source>
        <dbReference type="SAM" id="Phobius"/>
    </source>
</evidence>
<comment type="similarity">
    <text evidence="2">Belongs to the monovalent cation:proton antiporter 1 (CPA1) transporter (TC 2.A.36) family.</text>
</comment>
<comment type="subcellular location">
    <subcellularLocation>
        <location evidence="1">Membrane</location>
        <topology evidence="1">Multi-pass membrane protein</topology>
    </subcellularLocation>
</comment>
<dbReference type="STRING" id="407821.A0A087T7L2"/>
<accession>A0A087T7L2</accession>
<feature type="transmembrane region" description="Helical" evidence="6">
    <location>
        <begin position="220"/>
        <end position="244"/>
    </location>
</feature>
<dbReference type="GO" id="GO:1902600">
    <property type="term" value="P:proton transmembrane transport"/>
    <property type="evidence" value="ECO:0007669"/>
    <property type="project" value="InterPro"/>
</dbReference>
<evidence type="ECO:0000256" key="4">
    <source>
        <dbReference type="ARBA" id="ARBA00022989"/>
    </source>
</evidence>
<dbReference type="AlphaFoldDB" id="A0A087T7L2"/>
<dbReference type="GO" id="GO:0015297">
    <property type="term" value="F:antiporter activity"/>
    <property type="evidence" value="ECO:0007669"/>
    <property type="project" value="InterPro"/>
</dbReference>
<evidence type="ECO:0000256" key="2">
    <source>
        <dbReference type="ARBA" id="ARBA00007367"/>
    </source>
</evidence>
<feature type="transmembrane region" description="Helical" evidence="6">
    <location>
        <begin position="264"/>
        <end position="281"/>
    </location>
</feature>
<keyword evidence="4 6" id="KW-1133">Transmembrane helix</keyword>
<feature type="transmembrane region" description="Helical" evidence="6">
    <location>
        <begin position="156"/>
        <end position="181"/>
    </location>
</feature>
<dbReference type="InterPro" id="IPR051843">
    <property type="entry name" value="CPA1_transporter"/>
</dbReference>
<dbReference type="InterPro" id="IPR006153">
    <property type="entry name" value="Cation/H_exchanger_TM"/>
</dbReference>
<feature type="transmembrane region" description="Helical" evidence="6">
    <location>
        <begin position="70"/>
        <end position="88"/>
    </location>
</feature>
<feature type="transmembrane region" description="Helical" evidence="6">
    <location>
        <begin position="354"/>
        <end position="372"/>
    </location>
</feature>
<reference evidence="8 9" key="1">
    <citation type="submission" date="2013-11" db="EMBL/GenBank/DDBJ databases">
        <title>Genome sequencing of Stegodyphus mimosarum.</title>
        <authorList>
            <person name="Bechsgaard J."/>
        </authorList>
    </citation>
    <scope>NUCLEOTIDE SEQUENCE [LARGE SCALE GENOMIC DNA]</scope>
</reference>
<feature type="transmembrane region" description="Helical" evidence="6">
    <location>
        <begin position="124"/>
        <end position="144"/>
    </location>
</feature>
<dbReference type="Gene3D" id="1.20.1530.20">
    <property type="match status" value="1"/>
</dbReference>
<feature type="non-terminal residue" evidence="8">
    <location>
        <position position="496"/>
    </location>
</feature>
<dbReference type="Proteomes" id="UP000054359">
    <property type="component" value="Unassembled WGS sequence"/>
</dbReference>
<dbReference type="Pfam" id="PF00999">
    <property type="entry name" value="Na_H_Exchanger"/>
    <property type="match status" value="1"/>
</dbReference>
<gene>
    <name evidence="8" type="ORF">X975_09525</name>
</gene>
<feature type="transmembrane region" description="Helical" evidence="6">
    <location>
        <begin position="44"/>
        <end position="64"/>
    </location>
</feature>